<evidence type="ECO:0000313" key="2">
    <source>
        <dbReference type="EMBL" id="CAB1447554.1"/>
    </source>
</evidence>
<evidence type="ECO:0000313" key="3">
    <source>
        <dbReference type="Proteomes" id="UP001153269"/>
    </source>
</evidence>
<dbReference type="EMBL" id="CADEAL010003951">
    <property type="protein sequence ID" value="CAB1447554.1"/>
    <property type="molecule type" value="Genomic_DNA"/>
</dbReference>
<sequence length="114" mass="12830">MGMEQMDEGRSAKEDYATSNHHHSKLLLRGNGQKRQFKLSEGWILQERVIEKADNSSKGNSLGLASLQQTHKQMHPLSRYVTVTMDSTNSNSSQLSLRTNHISTMDKATLSPLF</sequence>
<name>A0A9N7V824_PLEPL</name>
<accession>A0A9N7V824</accession>
<dbReference type="AlphaFoldDB" id="A0A9N7V824"/>
<comment type="caution">
    <text evidence="2">The sequence shown here is derived from an EMBL/GenBank/DDBJ whole genome shotgun (WGS) entry which is preliminary data.</text>
</comment>
<evidence type="ECO:0000256" key="1">
    <source>
        <dbReference type="SAM" id="MobiDB-lite"/>
    </source>
</evidence>
<reference evidence="2" key="1">
    <citation type="submission" date="2020-03" db="EMBL/GenBank/DDBJ databases">
        <authorList>
            <person name="Weist P."/>
        </authorList>
    </citation>
    <scope>NUCLEOTIDE SEQUENCE</scope>
</reference>
<gene>
    <name evidence="2" type="ORF">PLEPLA_LOCUS35237</name>
</gene>
<dbReference type="Proteomes" id="UP001153269">
    <property type="component" value="Unassembled WGS sequence"/>
</dbReference>
<keyword evidence="3" id="KW-1185">Reference proteome</keyword>
<feature type="region of interest" description="Disordered" evidence="1">
    <location>
        <begin position="1"/>
        <end position="31"/>
    </location>
</feature>
<proteinExistence type="predicted"/>
<organism evidence="2 3">
    <name type="scientific">Pleuronectes platessa</name>
    <name type="common">European plaice</name>
    <dbReference type="NCBI Taxonomy" id="8262"/>
    <lineage>
        <taxon>Eukaryota</taxon>
        <taxon>Metazoa</taxon>
        <taxon>Chordata</taxon>
        <taxon>Craniata</taxon>
        <taxon>Vertebrata</taxon>
        <taxon>Euteleostomi</taxon>
        <taxon>Actinopterygii</taxon>
        <taxon>Neopterygii</taxon>
        <taxon>Teleostei</taxon>
        <taxon>Neoteleostei</taxon>
        <taxon>Acanthomorphata</taxon>
        <taxon>Carangaria</taxon>
        <taxon>Pleuronectiformes</taxon>
        <taxon>Pleuronectoidei</taxon>
        <taxon>Pleuronectidae</taxon>
        <taxon>Pleuronectes</taxon>
    </lineage>
</organism>
<feature type="compositionally biased region" description="Basic and acidic residues" evidence="1">
    <location>
        <begin position="7"/>
        <end position="16"/>
    </location>
</feature>
<protein>
    <submittedName>
        <fullName evidence="2">Uncharacterized protein</fullName>
    </submittedName>
</protein>